<dbReference type="PANTHER" id="PTHR18829:SF0">
    <property type="entry name" value="PROTEIN YAE1 HOMOLOG"/>
    <property type="match status" value="1"/>
</dbReference>
<dbReference type="PANTHER" id="PTHR18829">
    <property type="entry name" value="PROTEIN YAE1 HOMOLOG"/>
    <property type="match status" value="1"/>
</dbReference>
<sequence length="140" mass="15877">MLNTWGDVWASDSDIETEGSQDLVKLREKHNKRGYLDGIVSSKEEKLQEGFNDGFPTGAKLGRQVGAIMGILLGLCTRFGNEDEELSKAYLDAQKELRINKVLSKSIFDQNFDLQKKHPLITKWTDIANIYCEKYHVSPV</sequence>
<dbReference type="AlphaFoldDB" id="A0AA35NBD8"/>
<name>A0AA35NBD8_SACMI</name>
<dbReference type="GO" id="GO:0005737">
    <property type="term" value="C:cytoplasm"/>
    <property type="evidence" value="ECO:0007669"/>
    <property type="project" value="UniProtKB-SubCell"/>
</dbReference>
<evidence type="ECO:0000256" key="5">
    <source>
        <dbReference type="ARBA" id="ARBA00018400"/>
    </source>
</evidence>
<keyword evidence="7" id="KW-0539">Nucleus</keyword>
<dbReference type="Pfam" id="PF09811">
    <property type="entry name" value="Yae1_N"/>
    <property type="match status" value="1"/>
</dbReference>
<dbReference type="RefSeq" id="XP_056077590.1">
    <property type="nucleotide sequence ID" value="XM_056223588.1"/>
</dbReference>
<reference evidence="9" key="1">
    <citation type="submission" date="2022-10" db="EMBL/GenBank/DDBJ databases">
        <authorList>
            <person name="Byrne P K."/>
        </authorList>
    </citation>
    <scope>NUCLEOTIDE SEQUENCE</scope>
    <source>
        <strain evidence="9">IFO1815</strain>
    </source>
</reference>
<evidence type="ECO:0000256" key="4">
    <source>
        <dbReference type="ARBA" id="ARBA00017286"/>
    </source>
</evidence>
<evidence type="ECO:0000256" key="6">
    <source>
        <dbReference type="ARBA" id="ARBA00022490"/>
    </source>
</evidence>
<dbReference type="Proteomes" id="UP001161438">
    <property type="component" value="Chromosome 10"/>
</dbReference>
<gene>
    <name evidence="9" type="primary">SMKI10G2620</name>
    <name evidence="9" type="ORF">SMKI_10G2620</name>
</gene>
<protein>
    <recommendedName>
        <fullName evidence="5">Protein YAE1</fullName>
    </recommendedName>
    <alternativeName>
        <fullName evidence="4">Protein yae1</fullName>
    </alternativeName>
</protein>
<evidence type="ECO:0000313" key="10">
    <source>
        <dbReference type="Proteomes" id="UP001161438"/>
    </source>
</evidence>
<dbReference type="GeneID" id="80919286"/>
<comment type="subcellular location">
    <subcellularLocation>
        <location evidence="2">Cytoplasm</location>
    </subcellularLocation>
    <subcellularLocation>
        <location evidence="1">Nucleus</location>
    </subcellularLocation>
</comment>
<evidence type="ECO:0000259" key="8">
    <source>
        <dbReference type="Pfam" id="PF09811"/>
    </source>
</evidence>
<dbReference type="InterPro" id="IPR019191">
    <property type="entry name" value="Essential_protein_Yae1_N"/>
</dbReference>
<organism evidence="9 10">
    <name type="scientific">Saccharomyces mikatae IFO 1815</name>
    <dbReference type="NCBI Taxonomy" id="226126"/>
    <lineage>
        <taxon>Eukaryota</taxon>
        <taxon>Fungi</taxon>
        <taxon>Dikarya</taxon>
        <taxon>Ascomycota</taxon>
        <taxon>Saccharomycotina</taxon>
        <taxon>Saccharomycetes</taxon>
        <taxon>Saccharomycetales</taxon>
        <taxon>Saccharomycetaceae</taxon>
        <taxon>Saccharomyces</taxon>
    </lineage>
</organism>
<proteinExistence type="inferred from homology"/>
<feature type="domain" description="Essential protein Yae1 N-terminal" evidence="8">
    <location>
        <begin position="34"/>
        <end position="72"/>
    </location>
</feature>
<dbReference type="GO" id="GO:0005634">
    <property type="term" value="C:nucleus"/>
    <property type="evidence" value="ECO:0007669"/>
    <property type="project" value="UniProtKB-SubCell"/>
</dbReference>
<evidence type="ECO:0000256" key="3">
    <source>
        <dbReference type="ARBA" id="ARBA00007096"/>
    </source>
</evidence>
<evidence type="ECO:0000313" key="9">
    <source>
        <dbReference type="EMBL" id="CAI4034469.1"/>
    </source>
</evidence>
<accession>A0AA35NBD8</accession>
<comment type="similarity">
    <text evidence="3">Belongs to the YAE1 family.</text>
</comment>
<dbReference type="EMBL" id="OX365766">
    <property type="protein sequence ID" value="CAI4034469.1"/>
    <property type="molecule type" value="Genomic_DNA"/>
</dbReference>
<evidence type="ECO:0000256" key="1">
    <source>
        <dbReference type="ARBA" id="ARBA00004123"/>
    </source>
</evidence>
<evidence type="ECO:0000256" key="2">
    <source>
        <dbReference type="ARBA" id="ARBA00004496"/>
    </source>
</evidence>
<keyword evidence="6" id="KW-0963">Cytoplasm</keyword>
<evidence type="ECO:0000256" key="7">
    <source>
        <dbReference type="ARBA" id="ARBA00023242"/>
    </source>
</evidence>
<keyword evidence="10" id="KW-1185">Reference proteome</keyword>
<dbReference type="InterPro" id="IPR038881">
    <property type="entry name" value="Yae1-like"/>
</dbReference>